<dbReference type="SUPFAM" id="SSF53474">
    <property type="entry name" value="alpha/beta-Hydrolases"/>
    <property type="match status" value="1"/>
</dbReference>
<dbReference type="GO" id="GO:0016787">
    <property type="term" value="F:hydrolase activity"/>
    <property type="evidence" value="ECO:0007669"/>
    <property type="project" value="UniProtKB-KW"/>
</dbReference>
<dbReference type="Proteomes" id="UP000003226">
    <property type="component" value="Unassembled WGS sequence"/>
</dbReference>
<dbReference type="InterPro" id="IPR000073">
    <property type="entry name" value="AB_hydrolase_1"/>
</dbReference>
<evidence type="ECO:0000313" key="5">
    <source>
        <dbReference type="Proteomes" id="UP000003226"/>
    </source>
</evidence>
<dbReference type="EMBL" id="AJXT01000049">
    <property type="protein sequence ID" value="EIL90606.1"/>
    <property type="molecule type" value="Genomic_DNA"/>
</dbReference>
<evidence type="ECO:0000259" key="3">
    <source>
        <dbReference type="Pfam" id="PF00561"/>
    </source>
</evidence>
<accession>I4VTR5</accession>
<dbReference type="Pfam" id="PF00561">
    <property type="entry name" value="Abhydrolase_1"/>
    <property type="match status" value="1"/>
</dbReference>
<dbReference type="PANTHER" id="PTHR43798:SF14">
    <property type="entry name" value="SERINE HYDROLASE-LIKE PROTEIN DDB_G0286239"/>
    <property type="match status" value="1"/>
</dbReference>
<dbReference type="AlphaFoldDB" id="I4VTR5"/>
<keyword evidence="2" id="KW-0378">Hydrolase</keyword>
<dbReference type="PANTHER" id="PTHR43798">
    <property type="entry name" value="MONOACYLGLYCEROL LIPASE"/>
    <property type="match status" value="1"/>
</dbReference>
<evidence type="ECO:0000256" key="2">
    <source>
        <dbReference type="ARBA" id="ARBA00022801"/>
    </source>
</evidence>
<dbReference type="Gene3D" id="3.40.50.1820">
    <property type="entry name" value="alpha/beta hydrolase"/>
    <property type="match status" value="1"/>
</dbReference>
<reference evidence="4 5" key="1">
    <citation type="journal article" date="2012" name="J. Bacteriol.">
        <title>Genome sequences for six rhodanobacter strains, isolated from soils and the terrestrial subsurface, with variable denitrification capabilities.</title>
        <authorList>
            <person name="Kostka J.E."/>
            <person name="Green S.J."/>
            <person name="Rishishwar L."/>
            <person name="Prakash O."/>
            <person name="Katz L.S."/>
            <person name="Marino-Ramirez L."/>
            <person name="Jordan I.K."/>
            <person name="Munk C."/>
            <person name="Ivanova N."/>
            <person name="Mikhailova N."/>
            <person name="Watson D.B."/>
            <person name="Brown S.D."/>
            <person name="Palumbo A.V."/>
            <person name="Brooks S.C."/>
        </authorList>
    </citation>
    <scope>NUCLEOTIDE SEQUENCE [LARGE SCALE GENOMIC DNA]</scope>
    <source>
        <strain evidence="4 5">B39</strain>
    </source>
</reference>
<keyword evidence="5" id="KW-1185">Reference proteome</keyword>
<name>I4VTR5_9GAMM</name>
<evidence type="ECO:0000313" key="4">
    <source>
        <dbReference type="EMBL" id="EIL90606.1"/>
    </source>
</evidence>
<feature type="domain" description="AB hydrolase-1" evidence="3">
    <location>
        <begin position="47"/>
        <end position="147"/>
    </location>
</feature>
<dbReference type="GO" id="GO:0016020">
    <property type="term" value="C:membrane"/>
    <property type="evidence" value="ECO:0007669"/>
    <property type="project" value="TreeGrafter"/>
</dbReference>
<organism evidence="4 5">
    <name type="scientific">Rhodanobacter spathiphylli B39</name>
    <dbReference type="NCBI Taxonomy" id="1163407"/>
    <lineage>
        <taxon>Bacteria</taxon>
        <taxon>Pseudomonadati</taxon>
        <taxon>Pseudomonadota</taxon>
        <taxon>Gammaproteobacteria</taxon>
        <taxon>Lysobacterales</taxon>
        <taxon>Rhodanobacteraceae</taxon>
        <taxon>Rhodanobacter</taxon>
    </lineage>
</organism>
<dbReference type="eggNOG" id="COG0596">
    <property type="taxonomic scope" value="Bacteria"/>
</dbReference>
<dbReference type="STRING" id="1163407.UU7_15680"/>
<dbReference type="InterPro" id="IPR050266">
    <property type="entry name" value="AB_hydrolase_sf"/>
</dbReference>
<proteinExistence type="inferred from homology"/>
<gene>
    <name evidence="4" type="ORF">UU7_15680</name>
</gene>
<protein>
    <submittedName>
        <fullName evidence="4">Lipase LipA (L.pneumophila)</fullName>
    </submittedName>
</protein>
<dbReference type="PATRIC" id="fig|1163407.3.peg.3154"/>
<dbReference type="InterPro" id="IPR029058">
    <property type="entry name" value="AB_hydrolase_fold"/>
</dbReference>
<comment type="caution">
    <text evidence="4">The sequence shown here is derived from an EMBL/GenBank/DDBJ whole genome shotgun (WGS) entry which is preliminary data.</text>
</comment>
<comment type="similarity">
    <text evidence="1">Belongs to the AB hydrolase superfamily.</text>
</comment>
<dbReference type="PRINTS" id="PR00111">
    <property type="entry name" value="ABHYDROLASE"/>
</dbReference>
<evidence type="ECO:0000256" key="1">
    <source>
        <dbReference type="ARBA" id="ARBA00008645"/>
    </source>
</evidence>
<sequence length="298" mass="31811">MPPGNGNGASGRGSGQRPFVPAMSEFVTIDLPQRSLRAQCWGDAALPPLLALHGWLDNAGSFARLAPLLAQHHHVIALELPGHGHSDHLPAGSNYHFLDYVRDVLAAADALQLARHTLLGHSLGAGVAALVASARPERIERLLLIEGLGPLGDDGSHTLQRFRETLAPRSDKPLRVFHSIEQAVEARSMVSGLAAELARPIVERGLIETAGGWRWRSDPRLTRSSASRLAESQVQALLRGITAPTALLLAQPATSYLPDAMMQARAACVANIAVTHMDGGHHLHLEHPQAVADWIAAA</sequence>